<comment type="similarity">
    <text evidence="2">Belongs to the HPF/YfiA ribosome-associated protein family. Long HPF subfamily.</text>
</comment>
<dbReference type="NCBIfam" id="TIGR00741">
    <property type="entry name" value="yfiA"/>
    <property type="match status" value="1"/>
</dbReference>
<evidence type="ECO:0000259" key="3">
    <source>
        <dbReference type="Pfam" id="PF16321"/>
    </source>
</evidence>
<dbReference type="Gene3D" id="3.30.160.100">
    <property type="entry name" value="Ribosome hibernation promotion factor-like"/>
    <property type="match status" value="1"/>
</dbReference>
<evidence type="ECO:0000313" key="5">
    <source>
        <dbReference type="Proteomes" id="UP000824165"/>
    </source>
</evidence>
<dbReference type="Pfam" id="PF02482">
    <property type="entry name" value="Ribosomal_S30AE"/>
    <property type="match status" value="1"/>
</dbReference>
<evidence type="ECO:0000256" key="2">
    <source>
        <dbReference type="HAMAP-Rule" id="MF_00839"/>
    </source>
</evidence>
<comment type="function">
    <text evidence="2">Required for dimerization of active 70S ribosomes into 100S ribosomes in stationary phase; 100S ribosomes are translationally inactive and sometimes present during exponential growth.</text>
</comment>
<dbReference type="AlphaFoldDB" id="A0A9D1KQV1"/>
<dbReference type="InterPro" id="IPR003489">
    <property type="entry name" value="RHF/RaiA"/>
</dbReference>
<keyword evidence="1 2" id="KW-0810">Translation regulation</keyword>
<proteinExistence type="inferred from homology"/>
<dbReference type="GO" id="GO:0043024">
    <property type="term" value="F:ribosomal small subunit binding"/>
    <property type="evidence" value="ECO:0007669"/>
    <property type="project" value="TreeGrafter"/>
</dbReference>
<dbReference type="EMBL" id="DVLU01000058">
    <property type="protein sequence ID" value="HIT85426.1"/>
    <property type="molecule type" value="Genomic_DNA"/>
</dbReference>
<sequence length="179" mass="20658">MKFTIIGRKIEVTDKVRAYVEKKLSKLDKFFRDESEARVVLGTIKDNDYIEASIYAGGMIYRAEVSDADILAAIDKIVDIIERQIRKNKTRLAKRIKKDAALDDVLISGSNYTEGEDKGEFEVVKTKRFIIKPMSTDEAILQMNLLGHSFFIYKNMDTNEMNIVYKRKDKKYAVIESIE</sequence>
<comment type="subcellular location">
    <subcellularLocation>
        <location evidence="2">Cytoplasm</location>
    </subcellularLocation>
</comment>
<dbReference type="PANTHER" id="PTHR33231">
    <property type="entry name" value="30S RIBOSOMAL PROTEIN"/>
    <property type="match status" value="1"/>
</dbReference>
<dbReference type="HAMAP" id="MF_00839">
    <property type="entry name" value="HPF"/>
    <property type="match status" value="1"/>
</dbReference>
<dbReference type="Pfam" id="PF16321">
    <property type="entry name" value="Ribosom_S30AE_C"/>
    <property type="match status" value="1"/>
</dbReference>
<dbReference type="InterPro" id="IPR050574">
    <property type="entry name" value="HPF/YfiA_ribosome-assoc"/>
</dbReference>
<comment type="caution">
    <text evidence="4">The sequence shown here is derived from an EMBL/GenBank/DDBJ whole genome shotgun (WGS) entry which is preliminary data.</text>
</comment>
<reference evidence="4" key="2">
    <citation type="journal article" date="2021" name="PeerJ">
        <title>Extensive microbial diversity within the chicken gut microbiome revealed by metagenomics and culture.</title>
        <authorList>
            <person name="Gilroy R."/>
            <person name="Ravi A."/>
            <person name="Getino M."/>
            <person name="Pursley I."/>
            <person name="Horton D.L."/>
            <person name="Alikhan N.F."/>
            <person name="Baker D."/>
            <person name="Gharbi K."/>
            <person name="Hall N."/>
            <person name="Watson M."/>
            <person name="Adriaenssens E.M."/>
            <person name="Foster-Nyarko E."/>
            <person name="Jarju S."/>
            <person name="Secka A."/>
            <person name="Antonio M."/>
            <person name="Oren A."/>
            <person name="Chaudhuri R.R."/>
            <person name="La Ragione R."/>
            <person name="Hildebrand F."/>
            <person name="Pallen M.J."/>
        </authorList>
    </citation>
    <scope>NUCLEOTIDE SEQUENCE</scope>
    <source>
        <strain evidence="4">CHK181-108</strain>
    </source>
</reference>
<dbReference type="CDD" id="cd00552">
    <property type="entry name" value="RaiA"/>
    <property type="match status" value="1"/>
</dbReference>
<dbReference type="GO" id="GO:0045900">
    <property type="term" value="P:negative regulation of translational elongation"/>
    <property type="evidence" value="ECO:0007669"/>
    <property type="project" value="TreeGrafter"/>
</dbReference>
<dbReference type="GO" id="GO:0022627">
    <property type="term" value="C:cytosolic small ribosomal subunit"/>
    <property type="evidence" value="ECO:0007669"/>
    <property type="project" value="TreeGrafter"/>
</dbReference>
<dbReference type="InterPro" id="IPR036567">
    <property type="entry name" value="RHF-like"/>
</dbReference>
<dbReference type="PANTHER" id="PTHR33231:SF1">
    <property type="entry name" value="30S RIBOSOMAL PROTEIN"/>
    <property type="match status" value="1"/>
</dbReference>
<keyword evidence="2" id="KW-0963">Cytoplasm</keyword>
<accession>A0A9D1KQV1</accession>
<comment type="subunit">
    <text evidence="2">Interacts with 100S ribosomes.</text>
</comment>
<evidence type="ECO:0000313" key="4">
    <source>
        <dbReference type="EMBL" id="HIT85426.1"/>
    </source>
</evidence>
<dbReference type="Proteomes" id="UP000824165">
    <property type="component" value="Unassembled WGS sequence"/>
</dbReference>
<dbReference type="InterPro" id="IPR034694">
    <property type="entry name" value="HPF_long/plastid"/>
</dbReference>
<dbReference type="InterPro" id="IPR032528">
    <property type="entry name" value="Ribosom_S30AE_C"/>
</dbReference>
<dbReference type="SUPFAM" id="SSF69754">
    <property type="entry name" value="Ribosome binding protein Y (YfiA homologue)"/>
    <property type="match status" value="1"/>
</dbReference>
<organism evidence="4 5">
    <name type="scientific">Candidatus Ornithomonoglobus intestinigallinarum</name>
    <dbReference type="NCBI Taxonomy" id="2840894"/>
    <lineage>
        <taxon>Bacteria</taxon>
        <taxon>Bacillati</taxon>
        <taxon>Bacillota</taxon>
        <taxon>Clostridia</taxon>
        <taxon>Candidatus Ornithomonoglobus</taxon>
    </lineage>
</organism>
<reference evidence="4" key="1">
    <citation type="submission" date="2020-10" db="EMBL/GenBank/DDBJ databases">
        <authorList>
            <person name="Gilroy R."/>
        </authorList>
    </citation>
    <scope>NUCLEOTIDE SEQUENCE</scope>
    <source>
        <strain evidence="4">CHK181-108</strain>
    </source>
</reference>
<feature type="domain" description="Sigma 54 modulation/S30EA ribosomal protein C-terminal" evidence="3">
    <location>
        <begin position="120"/>
        <end position="173"/>
    </location>
</feature>
<evidence type="ECO:0000256" key="1">
    <source>
        <dbReference type="ARBA" id="ARBA00022845"/>
    </source>
</evidence>
<name>A0A9D1KQV1_9FIRM</name>
<dbReference type="InterPro" id="IPR038416">
    <property type="entry name" value="Ribosom_S30AE_C_sf"/>
</dbReference>
<gene>
    <name evidence="4" type="primary">raiA</name>
    <name evidence="2" type="synonym">hpf</name>
    <name evidence="4" type="ORF">IAA60_05920</name>
</gene>
<protein>
    <recommendedName>
        <fullName evidence="2">Ribosome hibernation promoting factor</fullName>
        <shortName evidence="2">HPF</shortName>
    </recommendedName>
</protein>
<dbReference type="Gene3D" id="3.30.505.50">
    <property type="entry name" value="Sigma 54 modulation/S30EA ribosomal protein, C-terminal domain"/>
    <property type="match status" value="1"/>
</dbReference>